<dbReference type="Pfam" id="PF13848">
    <property type="entry name" value="Thioredoxin_6"/>
    <property type="match status" value="1"/>
</dbReference>
<feature type="compositionally biased region" description="Polar residues" evidence="15">
    <location>
        <begin position="542"/>
        <end position="562"/>
    </location>
</feature>
<feature type="disulfide bond" description="Redox-active" evidence="12">
    <location>
        <begin position="455"/>
        <end position="458"/>
    </location>
</feature>
<dbReference type="FunFam" id="3.40.30.10:FF:000109">
    <property type="entry name" value="Protein disulfide-isomerase"/>
    <property type="match status" value="1"/>
</dbReference>
<evidence type="ECO:0000256" key="13">
    <source>
        <dbReference type="RuleBase" id="RU004208"/>
    </source>
</evidence>
<dbReference type="STRING" id="4072.A0A2G3AFP1"/>
<feature type="disulfide bond" description="Redox-active" evidence="12">
    <location>
        <begin position="116"/>
        <end position="119"/>
    </location>
</feature>
<dbReference type="InterPro" id="IPR017937">
    <property type="entry name" value="Thioredoxin_CS"/>
</dbReference>
<evidence type="ECO:0000256" key="1">
    <source>
        <dbReference type="ARBA" id="ARBA00001182"/>
    </source>
</evidence>
<dbReference type="PROSITE" id="PS51352">
    <property type="entry name" value="THIOREDOXIN_2"/>
    <property type="match status" value="2"/>
</dbReference>
<evidence type="ECO:0000256" key="14">
    <source>
        <dbReference type="RuleBase" id="RU361130"/>
    </source>
</evidence>
<dbReference type="EMBL" id="AYRZ02000001">
    <property type="protein sequence ID" value="PHT93061.1"/>
    <property type="molecule type" value="Genomic_DNA"/>
</dbReference>
<keyword evidence="4 14" id="KW-0732">Signal</keyword>
<dbReference type="SMR" id="A0A2G3AFP1"/>
<dbReference type="PROSITE" id="PS00194">
    <property type="entry name" value="THIOREDOXIN_1"/>
    <property type="match status" value="2"/>
</dbReference>
<dbReference type="Proteomes" id="UP000222542">
    <property type="component" value="Unassembled WGS sequence"/>
</dbReference>
<dbReference type="OrthoDB" id="427280at2759"/>
<dbReference type="Pfam" id="PF00085">
    <property type="entry name" value="Thioredoxin"/>
    <property type="match status" value="2"/>
</dbReference>
<comment type="caution">
    <text evidence="17">The sequence shown here is derived from an EMBL/GenBank/DDBJ whole genome shotgun (WGS) entry which is preliminary data.</text>
</comment>
<accession>A0A2G3AFP1</accession>
<reference evidence="17 18" key="1">
    <citation type="journal article" date="2014" name="Nat. Genet.">
        <title>Genome sequence of the hot pepper provides insights into the evolution of pungency in Capsicum species.</title>
        <authorList>
            <person name="Kim S."/>
            <person name="Park M."/>
            <person name="Yeom S.I."/>
            <person name="Kim Y.M."/>
            <person name="Lee J.M."/>
            <person name="Lee H.A."/>
            <person name="Seo E."/>
            <person name="Choi J."/>
            <person name="Cheong K."/>
            <person name="Kim K.T."/>
            <person name="Jung K."/>
            <person name="Lee G.W."/>
            <person name="Oh S.K."/>
            <person name="Bae C."/>
            <person name="Kim S.B."/>
            <person name="Lee H.Y."/>
            <person name="Kim S.Y."/>
            <person name="Kim M.S."/>
            <person name="Kang B.C."/>
            <person name="Jo Y.D."/>
            <person name="Yang H.B."/>
            <person name="Jeong H.J."/>
            <person name="Kang W.H."/>
            <person name="Kwon J.K."/>
            <person name="Shin C."/>
            <person name="Lim J.Y."/>
            <person name="Park J.H."/>
            <person name="Huh J.H."/>
            <person name="Kim J.S."/>
            <person name="Kim B.D."/>
            <person name="Cohen O."/>
            <person name="Paran I."/>
            <person name="Suh M.C."/>
            <person name="Lee S.B."/>
            <person name="Kim Y.K."/>
            <person name="Shin Y."/>
            <person name="Noh S.J."/>
            <person name="Park J."/>
            <person name="Seo Y.S."/>
            <person name="Kwon S.Y."/>
            <person name="Kim H.A."/>
            <person name="Park J.M."/>
            <person name="Kim H.J."/>
            <person name="Choi S.B."/>
            <person name="Bosland P.W."/>
            <person name="Reeves G."/>
            <person name="Jo S.H."/>
            <person name="Lee B.W."/>
            <person name="Cho H.T."/>
            <person name="Choi H.S."/>
            <person name="Lee M.S."/>
            <person name="Yu Y."/>
            <person name="Do Choi Y."/>
            <person name="Park B.S."/>
            <person name="van Deynze A."/>
            <person name="Ashrafi H."/>
            <person name="Hill T."/>
            <person name="Kim W.T."/>
            <person name="Pai H.S."/>
            <person name="Ahn H.K."/>
            <person name="Yeam I."/>
            <person name="Giovannoni J.J."/>
            <person name="Rose J.K."/>
            <person name="Sorensen I."/>
            <person name="Lee S.J."/>
            <person name="Kim R.W."/>
            <person name="Choi I.Y."/>
            <person name="Choi B.S."/>
            <person name="Lim J.S."/>
            <person name="Lee Y.H."/>
            <person name="Choi D."/>
        </authorList>
    </citation>
    <scope>NUCLEOTIDE SEQUENCE [LARGE SCALE GENOMIC DNA]</scope>
    <source>
        <strain evidence="18">cv. CM334</strain>
    </source>
</reference>
<dbReference type="Gramene" id="PHT93061">
    <property type="protein sequence ID" value="PHT93061"/>
    <property type="gene ID" value="T459_00943"/>
</dbReference>
<comment type="subcellular location">
    <subcellularLocation>
        <location evidence="2">Endoplasmic reticulum lumen</location>
    </subcellularLocation>
</comment>
<dbReference type="CDD" id="cd02995">
    <property type="entry name" value="PDI_a_PDI_a'_C"/>
    <property type="match status" value="1"/>
</dbReference>
<dbReference type="FunFam" id="3.40.30.10:FF:000023">
    <property type="entry name" value="Protein disulfide-isomerase"/>
    <property type="match status" value="1"/>
</dbReference>
<comment type="function">
    <text evidence="11">Acts as a protein-folding catalyst that interacts with nascent polypeptides to catalyze the formation, isomerization, and reduction or oxidation of disulfide bonds.</text>
</comment>
<keyword evidence="18" id="KW-1185">Reference proteome</keyword>
<dbReference type="GO" id="GO:0005788">
    <property type="term" value="C:endoplasmic reticulum lumen"/>
    <property type="evidence" value="ECO:0007669"/>
    <property type="project" value="UniProtKB-SubCell"/>
</dbReference>
<comment type="similarity">
    <text evidence="3 13">Belongs to the protein disulfide isomerase family.</text>
</comment>
<evidence type="ECO:0000256" key="7">
    <source>
        <dbReference type="ARBA" id="ARBA00023157"/>
    </source>
</evidence>
<dbReference type="AlphaFoldDB" id="A0A2G3AFP1"/>
<feature type="region of interest" description="Disordered" evidence="15">
    <location>
        <begin position="539"/>
        <end position="568"/>
    </location>
</feature>
<sequence length="568" mass="63379">MAMKKYVILSIFLLSVIFFRRGLSLDSKSVEVEEEDLSFLEEEDSAAYSDSNHPYGGQHDYENYEDLEDDSSGDGHDSYEPPVVDEKDVAVLKEGNFSEFISKNKYVMIEFYAPWCGHCQALAPEYAAAATELKGESVMLAKVDATEEAQLAQNYDVQGYPTVFFFIDGVHKPYNGERNKDAIISWIKKKTGPVLSNITSVEEAERILKDEKKVVLGYLNDLVGDKSEELAAAAALEDDVNFYQTASPDVAKLFHIDSQAKRPALVIIKKEAESINHFVGEFIKSAIAEFVFENKLPLVTNFTRESASEIFENPIKKQLILFATSKDSDKFLPIFQEAVKAFKGKLISVFVEIDNQDVGKPVSEYFGVSGDAPKVLAYTGNEDGRKFLLEGEITLDGVKSFGETFLQDNLKPFYKSDPIPETNDRDVKIVVGNNFDEIVLDESKDVLLEIYAPWCGHCQALDPIYNKLGKHLRGVDSLVIAKMDGTTNEHPRAKSDGFPTLLFFPAGNKSFDPITVDTDRTVVAFYKFLKKHASTPFKIQKPASTQKTTESDVSSSQESTNSDAKDEL</sequence>
<evidence type="ECO:0000259" key="16">
    <source>
        <dbReference type="PROSITE" id="PS51352"/>
    </source>
</evidence>
<evidence type="ECO:0000256" key="3">
    <source>
        <dbReference type="ARBA" id="ARBA00006347"/>
    </source>
</evidence>
<dbReference type="CDD" id="cd02961">
    <property type="entry name" value="PDI_a_family"/>
    <property type="match status" value="1"/>
</dbReference>
<evidence type="ECO:0000256" key="11">
    <source>
        <dbReference type="ARBA" id="ARBA00054003"/>
    </source>
</evidence>
<evidence type="ECO:0000256" key="10">
    <source>
        <dbReference type="ARBA" id="ARBA00023284"/>
    </source>
</evidence>
<evidence type="ECO:0000313" key="17">
    <source>
        <dbReference type="EMBL" id="PHT93061.1"/>
    </source>
</evidence>
<feature type="domain" description="Thioredoxin" evidence="16">
    <location>
        <begin position="70"/>
        <end position="192"/>
    </location>
</feature>
<name>A0A2G3AFP1_CAPAN</name>
<feature type="compositionally biased region" description="Acidic residues" evidence="15">
    <location>
        <begin position="63"/>
        <end position="72"/>
    </location>
</feature>
<dbReference type="GO" id="GO:0003756">
    <property type="term" value="F:protein disulfide isomerase activity"/>
    <property type="evidence" value="ECO:0000318"/>
    <property type="project" value="GO_Central"/>
</dbReference>
<keyword evidence="6" id="KW-0256">Endoplasmic reticulum</keyword>
<keyword evidence="8" id="KW-0325">Glycoprotein</keyword>
<dbReference type="InterPro" id="IPR013766">
    <property type="entry name" value="Thioredoxin_domain"/>
</dbReference>
<dbReference type="InterPro" id="IPR005788">
    <property type="entry name" value="PDI_thioredoxin-like_dom"/>
</dbReference>
<dbReference type="SUPFAM" id="SSF52833">
    <property type="entry name" value="Thioredoxin-like"/>
    <property type="match status" value="4"/>
</dbReference>
<feature type="compositionally biased region" description="Basic and acidic residues" evidence="15">
    <location>
        <begin position="73"/>
        <end position="82"/>
    </location>
</feature>
<evidence type="ECO:0000313" key="18">
    <source>
        <dbReference type="Proteomes" id="UP000222542"/>
    </source>
</evidence>
<proteinExistence type="inferred from homology"/>
<dbReference type="FunFam" id="3.40.30.10:FF:000134">
    <property type="entry name" value="Protein disulfide-isomerase"/>
    <property type="match status" value="1"/>
</dbReference>
<evidence type="ECO:0000256" key="6">
    <source>
        <dbReference type="ARBA" id="ARBA00022824"/>
    </source>
</evidence>
<evidence type="ECO:0000256" key="5">
    <source>
        <dbReference type="ARBA" id="ARBA00022737"/>
    </source>
</evidence>
<dbReference type="CDD" id="cd02982">
    <property type="entry name" value="PDI_b'_family"/>
    <property type="match status" value="1"/>
</dbReference>
<keyword evidence="7 12" id="KW-1015">Disulfide bond</keyword>
<dbReference type="InterPro" id="IPR005792">
    <property type="entry name" value="Prot_disulphide_isomerase"/>
</dbReference>
<dbReference type="NCBIfam" id="TIGR01126">
    <property type="entry name" value="pdi_dom"/>
    <property type="match status" value="1"/>
</dbReference>
<dbReference type="Gene3D" id="3.40.30.10">
    <property type="entry name" value="Glutaredoxin"/>
    <property type="match status" value="4"/>
</dbReference>
<feature type="chain" id="PRO_5013424002" description="Protein disulfide-isomerase" evidence="14">
    <location>
        <begin position="25"/>
        <end position="568"/>
    </location>
</feature>
<dbReference type="FunFam" id="3.40.30.10:FF:000042">
    <property type="entry name" value="protein disulfide-isomerase A2"/>
    <property type="match status" value="1"/>
</dbReference>
<dbReference type="GO" id="GO:0005783">
    <property type="term" value="C:endoplasmic reticulum"/>
    <property type="evidence" value="ECO:0000318"/>
    <property type="project" value="GO_Central"/>
</dbReference>
<dbReference type="InterPro" id="IPR036249">
    <property type="entry name" value="Thioredoxin-like_sf"/>
</dbReference>
<dbReference type="GO" id="GO:0034976">
    <property type="term" value="P:response to endoplasmic reticulum stress"/>
    <property type="evidence" value="ECO:0000318"/>
    <property type="project" value="GO_Central"/>
</dbReference>
<dbReference type="GO" id="GO:0006457">
    <property type="term" value="P:protein folding"/>
    <property type="evidence" value="ECO:0000318"/>
    <property type="project" value="GO_Central"/>
</dbReference>
<evidence type="ECO:0000256" key="9">
    <source>
        <dbReference type="ARBA" id="ARBA00023235"/>
    </source>
</evidence>
<dbReference type="CDD" id="cd02981">
    <property type="entry name" value="PDI_b_family"/>
    <property type="match status" value="1"/>
</dbReference>
<keyword evidence="5" id="KW-0677">Repeat</keyword>
<feature type="signal peptide" evidence="14">
    <location>
        <begin position="1"/>
        <end position="24"/>
    </location>
</feature>
<reference evidence="17 18" key="2">
    <citation type="journal article" date="2017" name="Genome Biol.">
        <title>New reference genome sequences of hot pepper reveal the massive evolution of plant disease-resistance genes by retroduplication.</title>
        <authorList>
            <person name="Kim S."/>
            <person name="Park J."/>
            <person name="Yeom S.I."/>
            <person name="Kim Y.M."/>
            <person name="Seo E."/>
            <person name="Kim K.T."/>
            <person name="Kim M.S."/>
            <person name="Lee J.M."/>
            <person name="Cheong K."/>
            <person name="Shin H.S."/>
            <person name="Kim S.B."/>
            <person name="Han K."/>
            <person name="Lee J."/>
            <person name="Park M."/>
            <person name="Lee H.A."/>
            <person name="Lee H.Y."/>
            <person name="Lee Y."/>
            <person name="Oh S."/>
            <person name="Lee J.H."/>
            <person name="Choi E."/>
            <person name="Choi E."/>
            <person name="Lee S.E."/>
            <person name="Jeon J."/>
            <person name="Kim H."/>
            <person name="Choi G."/>
            <person name="Song H."/>
            <person name="Lee J."/>
            <person name="Lee S.C."/>
            <person name="Kwon J.K."/>
            <person name="Lee H.Y."/>
            <person name="Koo N."/>
            <person name="Hong Y."/>
            <person name="Kim R.W."/>
            <person name="Kang W.H."/>
            <person name="Huh J.H."/>
            <person name="Kang B.C."/>
            <person name="Yang T.J."/>
            <person name="Lee Y.H."/>
            <person name="Bennetzen J.L."/>
            <person name="Choi D."/>
        </authorList>
    </citation>
    <scope>NUCLEOTIDE SEQUENCE [LARGE SCALE GENOMIC DNA]</scope>
    <source>
        <strain evidence="18">cv. CM334</strain>
    </source>
</reference>
<evidence type="ECO:0000256" key="2">
    <source>
        <dbReference type="ARBA" id="ARBA00004319"/>
    </source>
</evidence>
<evidence type="ECO:0000256" key="4">
    <source>
        <dbReference type="ARBA" id="ARBA00022729"/>
    </source>
</evidence>
<evidence type="ECO:0000256" key="12">
    <source>
        <dbReference type="PIRSR" id="PIRSR605792-51"/>
    </source>
</evidence>
<evidence type="ECO:0000256" key="8">
    <source>
        <dbReference type="ARBA" id="ARBA00023180"/>
    </source>
</evidence>
<protein>
    <recommendedName>
        <fullName evidence="14">Protein disulfide-isomerase</fullName>
        <ecNumber evidence="14">5.3.4.1</ecNumber>
    </recommendedName>
</protein>
<comment type="catalytic activity">
    <reaction evidence="1 14">
        <text>Catalyzes the rearrangement of -S-S- bonds in proteins.</text>
        <dbReference type="EC" id="5.3.4.1"/>
    </reaction>
</comment>
<dbReference type="PANTHER" id="PTHR18929">
    <property type="entry name" value="PROTEIN DISULFIDE ISOMERASE"/>
    <property type="match status" value="1"/>
</dbReference>
<feature type="region of interest" description="Disordered" evidence="15">
    <location>
        <begin position="41"/>
        <end position="82"/>
    </location>
</feature>
<dbReference type="NCBIfam" id="TIGR01130">
    <property type="entry name" value="ER_PDI_fam"/>
    <property type="match status" value="1"/>
</dbReference>
<dbReference type="EC" id="5.3.4.1" evidence="14"/>
<dbReference type="OMA" id="FRSKHEP"/>
<organism evidence="17 18">
    <name type="scientific">Capsicum annuum</name>
    <name type="common">Capsicum pepper</name>
    <dbReference type="NCBI Taxonomy" id="4072"/>
    <lineage>
        <taxon>Eukaryota</taxon>
        <taxon>Viridiplantae</taxon>
        <taxon>Streptophyta</taxon>
        <taxon>Embryophyta</taxon>
        <taxon>Tracheophyta</taxon>
        <taxon>Spermatophyta</taxon>
        <taxon>Magnoliopsida</taxon>
        <taxon>eudicotyledons</taxon>
        <taxon>Gunneridae</taxon>
        <taxon>Pentapetalae</taxon>
        <taxon>asterids</taxon>
        <taxon>lamiids</taxon>
        <taxon>Solanales</taxon>
        <taxon>Solanaceae</taxon>
        <taxon>Solanoideae</taxon>
        <taxon>Capsiceae</taxon>
        <taxon>Capsicum</taxon>
    </lineage>
</organism>
<dbReference type="PRINTS" id="PR00421">
    <property type="entry name" value="THIOREDOXIN"/>
</dbReference>
<keyword evidence="10 12" id="KW-0676">Redox-active center</keyword>
<feature type="domain" description="Thioredoxin" evidence="16">
    <location>
        <begin position="413"/>
        <end position="534"/>
    </location>
</feature>
<gene>
    <name evidence="17" type="ORF">T459_00943</name>
</gene>
<keyword evidence="9 14" id="KW-0413">Isomerase</keyword>
<evidence type="ECO:0000256" key="15">
    <source>
        <dbReference type="SAM" id="MobiDB-lite"/>
    </source>
</evidence>
<dbReference type="PANTHER" id="PTHR18929:SF198">
    <property type="entry name" value="PROTEIN DISULFIDE-ISOMERASE"/>
    <property type="match status" value="1"/>
</dbReference>